<feature type="chain" id="PRO_5018191141" evidence="2">
    <location>
        <begin position="23"/>
        <end position="144"/>
    </location>
</feature>
<organism evidence="4 5">
    <name type="scientific">Xanthobacter tagetidis</name>
    <dbReference type="NCBI Taxonomy" id="60216"/>
    <lineage>
        <taxon>Bacteria</taxon>
        <taxon>Pseudomonadati</taxon>
        <taxon>Pseudomonadota</taxon>
        <taxon>Alphaproteobacteria</taxon>
        <taxon>Hyphomicrobiales</taxon>
        <taxon>Xanthobacteraceae</taxon>
        <taxon>Xanthobacter</taxon>
    </lineage>
</organism>
<evidence type="ECO:0000256" key="1">
    <source>
        <dbReference type="ARBA" id="ARBA00022729"/>
    </source>
</evidence>
<keyword evidence="5" id="KW-1185">Reference proteome</keyword>
<sequence length="144" mass="15686">MRASSRAGLVLGLAFASGLPFAAPAAADRLDVLRWQARPVVVFAPSAADPRLADQAARFAAQRAGLSERHMVVLTVTDAADPLRRRLNVAADRFRVLLVGKDGHVAGRWSAPVDPDALFALIDKMPMRRDEMRRDEMRRGTGSN</sequence>
<evidence type="ECO:0000256" key="2">
    <source>
        <dbReference type="SAM" id="SignalP"/>
    </source>
</evidence>
<dbReference type="InterPro" id="IPR025232">
    <property type="entry name" value="DUF4174"/>
</dbReference>
<proteinExistence type="predicted"/>
<dbReference type="Proteomes" id="UP000269692">
    <property type="component" value="Unassembled WGS sequence"/>
</dbReference>
<accession>A0A3L7A9Z3</accession>
<feature type="signal peptide" evidence="2">
    <location>
        <begin position="1"/>
        <end position="22"/>
    </location>
</feature>
<dbReference type="AlphaFoldDB" id="A0A3L7A9Z3"/>
<name>A0A3L7A9Z3_9HYPH</name>
<evidence type="ECO:0000259" key="3">
    <source>
        <dbReference type="Pfam" id="PF13778"/>
    </source>
</evidence>
<feature type="domain" description="DUF4174" evidence="3">
    <location>
        <begin position="30"/>
        <end position="131"/>
    </location>
</feature>
<keyword evidence="1 2" id="KW-0732">Signal</keyword>
<dbReference type="OrthoDB" id="7362103at2"/>
<comment type="caution">
    <text evidence="4">The sequence shown here is derived from an EMBL/GenBank/DDBJ whole genome shotgun (WGS) entry which is preliminary data.</text>
</comment>
<dbReference type="EMBL" id="RCTF01000012">
    <property type="protein sequence ID" value="RLP76628.1"/>
    <property type="molecule type" value="Genomic_DNA"/>
</dbReference>
<protein>
    <submittedName>
        <fullName evidence="4">DUF4174 domain-containing protein</fullName>
    </submittedName>
</protein>
<reference evidence="4 5" key="1">
    <citation type="submission" date="2018-10" db="EMBL/GenBank/DDBJ databases">
        <title>Xanthobacter tagetidis genome sequencing and assembly.</title>
        <authorList>
            <person name="Maclea K.S."/>
            <person name="Goen A.E."/>
            <person name="Fatima S.A."/>
        </authorList>
    </citation>
    <scope>NUCLEOTIDE SEQUENCE [LARGE SCALE GENOMIC DNA]</scope>
    <source>
        <strain evidence="4 5">ATCC 700314</strain>
    </source>
</reference>
<evidence type="ECO:0000313" key="4">
    <source>
        <dbReference type="EMBL" id="RLP76628.1"/>
    </source>
</evidence>
<evidence type="ECO:0000313" key="5">
    <source>
        <dbReference type="Proteomes" id="UP000269692"/>
    </source>
</evidence>
<gene>
    <name evidence="4" type="ORF">D9R14_14625</name>
</gene>
<dbReference type="RefSeq" id="WP_121624082.1">
    <property type="nucleotide sequence ID" value="NZ_JACIIW010000007.1"/>
</dbReference>
<dbReference type="Pfam" id="PF13778">
    <property type="entry name" value="DUF4174"/>
    <property type="match status" value="1"/>
</dbReference>